<dbReference type="NCBIfam" id="TIGR00034">
    <property type="entry name" value="aroFGH"/>
    <property type="match status" value="1"/>
</dbReference>
<keyword evidence="5 8" id="KW-0808">Transferase</keyword>
<evidence type="ECO:0000256" key="1">
    <source>
        <dbReference type="ARBA" id="ARBA00003726"/>
    </source>
</evidence>
<evidence type="ECO:0000256" key="5">
    <source>
        <dbReference type="ARBA" id="ARBA00022679"/>
    </source>
</evidence>
<evidence type="ECO:0000256" key="8">
    <source>
        <dbReference type="PIRNR" id="PIRNR001361"/>
    </source>
</evidence>
<proteinExistence type="inferred from homology"/>
<dbReference type="InterPro" id="IPR013785">
    <property type="entry name" value="Aldolase_TIM"/>
</dbReference>
<dbReference type="GO" id="GO:0003849">
    <property type="term" value="F:3-deoxy-7-phosphoheptulonate synthase activity"/>
    <property type="evidence" value="ECO:0007669"/>
    <property type="project" value="UniProtKB-EC"/>
</dbReference>
<evidence type="ECO:0000256" key="6">
    <source>
        <dbReference type="ARBA" id="ARBA00023141"/>
    </source>
</evidence>
<name>A0A2M6W431_9BACT</name>
<reference evidence="11" key="1">
    <citation type="submission" date="2017-09" db="EMBL/GenBank/DDBJ databases">
        <title>Depth-based differentiation of microbial function through sediment-hosted aquifers and enrichment of novel symbionts in the deep terrestrial subsurface.</title>
        <authorList>
            <person name="Probst A.J."/>
            <person name="Ladd B."/>
            <person name="Jarett J.K."/>
            <person name="Geller-Mcgrath D.E."/>
            <person name="Sieber C.M.K."/>
            <person name="Emerson J.B."/>
            <person name="Anantharaman K."/>
            <person name="Thomas B.C."/>
            <person name="Malmstrom R."/>
            <person name="Stieglmeier M."/>
            <person name="Klingl A."/>
            <person name="Woyke T."/>
            <person name="Ryan C.M."/>
            <person name="Banfield J.F."/>
        </authorList>
    </citation>
    <scope>NUCLEOTIDE SEQUENCE [LARGE SCALE GENOMIC DNA]</scope>
</reference>
<dbReference type="PIRSF" id="PIRSF001361">
    <property type="entry name" value="DAHP_synthase"/>
    <property type="match status" value="1"/>
</dbReference>
<dbReference type="EC" id="2.5.1.54" evidence="8"/>
<comment type="function">
    <text evidence="1 8">Stereospecific condensation of phosphoenolpyruvate (PEP) and D-erythrose-4-phosphate (E4P) giving rise to 3-deoxy-D-arabino-heptulosonate-7-phosphate (DAHP).</text>
</comment>
<protein>
    <recommendedName>
        <fullName evidence="8">Phospho-2-dehydro-3-deoxyheptonate aldolase</fullName>
        <ecNumber evidence="8">2.5.1.54</ecNumber>
    </recommendedName>
</protein>
<dbReference type="Gene3D" id="3.20.20.70">
    <property type="entry name" value="Aldolase class I"/>
    <property type="match status" value="1"/>
</dbReference>
<dbReference type="GO" id="GO:0005737">
    <property type="term" value="C:cytoplasm"/>
    <property type="evidence" value="ECO:0007669"/>
    <property type="project" value="TreeGrafter"/>
</dbReference>
<dbReference type="UniPathway" id="UPA00053">
    <property type="reaction ID" value="UER00084"/>
</dbReference>
<evidence type="ECO:0000256" key="7">
    <source>
        <dbReference type="ARBA" id="ARBA00047508"/>
    </source>
</evidence>
<evidence type="ECO:0000256" key="2">
    <source>
        <dbReference type="ARBA" id="ARBA00004688"/>
    </source>
</evidence>
<dbReference type="GO" id="GO:0009423">
    <property type="term" value="P:chorismate biosynthetic process"/>
    <property type="evidence" value="ECO:0007669"/>
    <property type="project" value="UniProtKB-UniPathway"/>
</dbReference>
<dbReference type="InterPro" id="IPR006219">
    <property type="entry name" value="DAHP_synth_1"/>
</dbReference>
<feature type="domain" description="DAHP synthetase I/KDSA" evidence="9">
    <location>
        <begin position="37"/>
        <end position="337"/>
    </location>
</feature>
<dbReference type="EMBL" id="PFBX01000022">
    <property type="protein sequence ID" value="PIT87553.1"/>
    <property type="molecule type" value="Genomic_DNA"/>
</dbReference>
<dbReference type="GO" id="GO:0009073">
    <property type="term" value="P:aromatic amino acid family biosynthetic process"/>
    <property type="evidence" value="ECO:0007669"/>
    <property type="project" value="UniProtKB-KW"/>
</dbReference>
<keyword evidence="6 8" id="KW-0057">Aromatic amino acid biosynthesis</keyword>
<evidence type="ECO:0000313" key="11">
    <source>
        <dbReference type="Proteomes" id="UP000231183"/>
    </source>
</evidence>
<comment type="caution">
    <text evidence="10">The sequence shown here is derived from an EMBL/GenBank/DDBJ whole genome shotgun (WGS) entry which is preliminary data.</text>
</comment>
<dbReference type="Proteomes" id="UP000231183">
    <property type="component" value="Unassembled WGS sequence"/>
</dbReference>
<dbReference type="PANTHER" id="PTHR21225">
    <property type="entry name" value="PHOSPHO-2-DEHYDRO-3-DEOXYHEPTONATE ALDOLASE DAHP SYNTHETASE"/>
    <property type="match status" value="1"/>
</dbReference>
<gene>
    <name evidence="10" type="ORF">COU31_02340</name>
</gene>
<evidence type="ECO:0000313" key="10">
    <source>
        <dbReference type="EMBL" id="PIT87553.1"/>
    </source>
</evidence>
<keyword evidence="4 8" id="KW-0028">Amino-acid biosynthesis</keyword>
<accession>A0A2M6W431</accession>
<dbReference type="NCBIfam" id="NF009395">
    <property type="entry name" value="PRK12755.1"/>
    <property type="match status" value="1"/>
</dbReference>
<comment type="similarity">
    <text evidence="3 8">Belongs to the class-I DAHP synthase family.</text>
</comment>
<dbReference type="Pfam" id="PF00793">
    <property type="entry name" value="DAHP_synth_1"/>
    <property type="match status" value="1"/>
</dbReference>
<dbReference type="AlphaFoldDB" id="A0A2M6W431"/>
<comment type="catalytic activity">
    <reaction evidence="7 8">
        <text>D-erythrose 4-phosphate + phosphoenolpyruvate + H2O = 7-phospho-2-dehydro-3-deoxy-D-arabino-heptonate + phosphate</text>
        <dbReference type="Rhea" id="RHEA:14717"/>
        <dbReference type="ChEBI" id="CHEBI:15377"/>
        <dbReference type="ChEBI" id="CHEBI:16897"/>
        <dbReference type="ChEBI" id="CHEBI:43474"/>
        <dbReference type="ChEBI" id="CHEBI:58394"/>
        <dbReference type="ChEBI" id="CHEBI:58702"/>
        <dbReference type="EC" id="2.5.1.54"/>
    </reaction>
</comment>
<comment type="pathway">
    <text evidence="2 8">Metabolic intermediate biosynthesis; chorismate biosynthesis; chorismate from D-erythrose 4-phosphate and phosphoenolpyruvate: step 1/7.</text>
</comment>
<evidence type="ECO:0000256" key="4">
    <source>
        <dbReference type="ARBA" id="ARBA00022605"/>
    </source>
</evidence>
<organism evidence="10 11">
    <name type="scientific">Candidatus Magasanikbacteria bacterium CG10_big_fil_rev_8_21_14_0_10_40_10</name>
    <dbReference type="NCBI Taxonomy" id="1974648"/>
    <lineage>
        <taxon>Bacteria</taxon>
        <taxon>Candidatus Magasanikiibacteriota</taxon>
    </lineage>
</organism>
<dbReference type="InterPro" id="IPR006218">
    <property type="entry name" value="DAHP1/KDSA"/>
</dbReference>
<sequence>MNFVTIKKIPTAEEIIQQFPLSEDGLRRVSRHRQEVKDILAGKDERKLVILGPCSAWPYDAVMEYARRLKRLSEKVNDKLKLVLRLYIQKPRTKKGWTGPVNRPDPFLPADIEAGIKYCRSLMVNCVEMGLPIADEALFTHNAKGFLEMLSWVAIGARSVEDQEHRIFASSIECAVGMKNSTTGEIEPAVNGIVAAQSKHMAVFLGYQVETLGNKHAHLVLRGGLGGPNYDLEHLRQAKELMDKNEVDNPAVIIDCSHDNCRLNGDKDYRRQMAVASEALDSLSDQPELKKLVKGFMLESFIQGGNQNADKLTSETINRDGLSITDPCLSWEDTEKLILEMSKKV</sequence>
<dbReference type="SUPFAM" id="SSF51569">
    <property type="entry name" value="Aldolase"/>
    <property type="match status" value="1"/>
</dbReference>
<dbReference type="PANTHER" id="PTHR21225:SF12">
    <property type="entry name" value="PHOSPHO-2-DEHYDRO-3-DEOXYHEPTONATE ALDOLASE, TYROSINE-INHIBITED"/>
    <property type="match status" value="1"/>
</dbReference>
<dbReference type="GO" id="GO:0008652">
    <property type="term" value="P:amino acid biosynthetic process"/>
    <property type="evidence" value="ECO:0007669"/>
    <property type="project" value="UniProtKB-KW"/>
</dbReference>
<evidence type="ECO:0000259" key="9">
    <source>
        <dbReference type="Pfam" id="PF00793"/>
    </source>
</evidence>
<evidence type="ECO:0000256" key="3">
    <source>
        <dbReference type="ARBA" id="ARBA00007985"/>
    </source>
</evidence>